<keyword evidence="15" id="KW-0808">Transferase</keyword>
<dbReference type="FunFam" id="2.30.30.380:FF:000001">
    <property type="entry name" value="Protein transport protein SEC23"/>
    <property type="match status" value="1"/>
</dbReference>
<dbReference type="Pfam" id="PF03946">
    <property type="entry name" value="Ribosomal_L11_N"/>
    <property type="match status" value="1"/>
</dbReference>
<evidence type="ECO:0000256" key="30">
    <source>
        <dbReference type="RuleBase" id="RU003978"/>
    </source>
</evidence>
<dbReference type="InterPro" id="IPR007123">
    <property type="entry name" value="Gelsolin-like_dom"/>
</dbReference>
<evidence type="ECO:0000259" key="37">
    <source>
        <dbReference type="Pfam" id="PF04815"/>
    </source>
</evidence>
<proteinExistence type="inferred from homology"/>
<evidence type="ECO:0000256" key="27">
    <source>
        <dbReference type="ARBA" id="ARBA00023329"/>
    </source>
</evidence>
<dbReference type="InterPro" id="IPR036769">
    <property type="entry name" value="Ribosomal_uL11_C_sf"/>
</dbReference>
<dbReference type="HAMAP" id="MF_00736">
    <property type="entry name" value="Ribosomal_uL11"/>
    <property type="match status" value="1"/>
</dbReference>
<keyword evidence="20" id="KW-0862">Zinc</keyword>
<feature type="compositionally biased region" description="Basic and acidic residues" evidence="31">
    <location>
        <begin position="1714"/>
        <end position="1733"/>
    </location>
</feature>
<evidence type="ECO:0000256" key="5">
    <source>
        <dbReference type="ARBA" id="ARBA00004922"/>
    </source>
</evidence>
<gene>
    <name evidence="40" type="ORF">HYFRA_00013026</name>
</gene>
<dbReference type="SUPFAM" id="SSF81811">
    <property type="entry name" value="Helical domain of Sec23/24"/>
    <property type="match status" value="1"/>
</dbReference>
<evidence type="ECO:0000256" key="13">
    <source>
        <dbReference type="ARBA" id="ARBA00022490"/>
    </source>
</evidence>
<dbReference type="InterPro" id="IPR020785">
    <property type="entry name" value="Ribosomal_uL11_CS"/>
</dbReference>
<feature type="region of interest" description="Disordered" evidence="31">
    <location>
        <begin position="1166"/>
        <end position="1201"/>
    </location>
</feature>
<evidence type="ECO:0000256" key="11">
    <source>
        <dbReference type="ARBA" id="ARBA00021212"/>
    </source>
</evidence>
<dbReference type="GO" id="GO:0090114">
    <property type="term" value="P:COPII-coated vesicle budding"/>
    <property type="evidence" value="ECO:0007669"/>
    <property type="project" value="InterPro"/>
</dbReference>
<dbReference type="GO" id="GO:0000027">
    <property type="term" value="P:ribosomal large subunit assembly"/>
    <property type="evidence" value="ECO:0007669"/>
    <property type="project" value="UniProtKB-ARBA"/>
</dbReference>
<comment type="function">
    <text evidence="1">Component of the ribosome, a large ribonucleoprotein complex responsible for the synthesis of proteins in the cell. The small ribosomal subunit (SSU) binds messenger RNAs (mRNAs) and translates the encoded message by selecting cognate aminoacyl-transfer RNA (tRNA) molecules. The large subunit (LSU) contains the ribosomal catalytic site termed the peptidyl transferase center (PTC), which catalyzes the formation of peptide bonds, thereby polymerizing the amino acids delivered by tRNAs into a polypeptide chain. The nascent polypeptides leave the ribosome through a tunnel in the LSU and interact with protein factors that function in enzymatic processing, targeting, and the membrane insertion of nascent chains at the exit of the ribosomal tunnel.</text>
</comment>
<evidence type="ECO:0000256" key="18">
    <source>
        <dbReference type="ARBA" id="ARBA00022803"/>
    </source>
</evidence>
<dbReference type="Gene3D" id="3.40.50.2000">
    <property type="entry name" value="Glycogen Phosphorylase B"/>
    <property type="match status" value="1"/>
</dbReference>
<evidence type="ECO:0000256" key="24">
    <source>
        <dbReference type="ARBA" id="ARBA00023034"/>
    </source>
</evidence>
<feature type="repeat" description="TPR" evidence="29">
    <location>
        <begin position="2015"/>
        <end position="2048"/>
    </location>
</feature>
<dbReference type="GO" id="GO:0002181">
    <property type="term" value="P:cytoplasmic translation"/>
    <property type="evidence" value="ECO:0007669"/>
    <property type="project" value="UniProtKB-ARBA"/>
</dbReference>
<feature type="domain" description="O-GlcNAc transferase C-terminal" evidence="39">
    <location>
        <begin position="2249"/>
        <end position="2433"/>
    </location>
</feature>
<feature type="domain" description="Sec23/Sec24 helical" evidence="37">
    <location>
        <begin position="524"/>
        <end position="622"/>
    </location>
</feature>
<evidence type="ECO:0000259" key="36">
    <source>
        <dbReference type="Pfam" id="PF04811"/>
    </source>
</evidence>
<keyword evidence="17" id="KW-0677">Repeat</keyword>
<evidence type="ECO:0000256" key="15">
    <source>
        <dbReference type="ARBA" id="ARBA00022679"/>
    </source>
</evidence>
<dbReference type="GO" id="GO:0005840">
    <property type="term" value="C:ribosome"/>
    <property type="evidence" value="ECO:0007669"/>
    <property type="project" value="UniProtKB-KW"/>
</dbReference>
<dbReference type="FunFam" id="1.25.40.10:FF:000552">
    <property type="entry name" value="UDP-N-acetylglucosaminyltransferase (AFU_orthologue AFUA_1G03380)"/>
    <property type="match status" value="1"/>
</dbReference>
<dbReference type="GO" id="GO:0008270">
    <property type="term" value="F:zinc ion binding"/>
    <property type="evidence" value="ECO:0007669"/>
    <property type="project" value="InterPro"/>
</dbReference>
<dbReference type="FunFam" id="1.10.10.250:FF:000002">
    <property type="entry name" value="60S ribosomal protein L12"/>
    <property type="match status" value="1"/>
</dbReference>
<keyword evidence="22" id="KW-0653">Protein transport</keyword>
<feature type="repeat" description="TPR" evidence="29">
    <location>
        <begin position="2049"/>
        <end position="2082"/>
    </location>
</feature>
<reference evidence="40" key="1">
    <citation type="submission" date="2021-07" db="EMBL/GenBank/DDBJ databases">
        <authorList>
            <person name="Durling M."/>
        </authorList>
    </citation>
    <scope>NUCLEOTIDE SEQUENCE</scope>
</reference>
<evidence type="ECO:0000259" key="38">
    <source>
        <dbReference type="Pfam" id="PF08033"/>
    </source>
</evidence>
<keyword evidence="12" id="KW-0813">Transport</keyword>
<dbReference type="FunFam" id="3.40.50.11380:FF:000004">
    <property type="entry name" value="UDP-N-acetylglucosaminyltransferase (AFU_orthologue AFUA_1G03380)"/>
    <property type="match status" value="1"/>
</dbReference>
<keyword evidence="18 29" id="KW-0802">TPR repeat</keyword>
<name>A0A9N9L7Y0_9HELO</name>
<comment type="similarity">
    <text evidence="6">Belongs to the glycosyltransferase 41 family. O-GlcNAc transferase subfamily.</text>
</comment>
<feature type="region of interest" description="Disordered" evidence="31">
    <location>
        <begin position="1483"/>
        <end position="1562"/>
    </location>
</feature>
<dbReference type="Pfam" id="PF00298">
    <property type="entry name" value="Ribosomal_L11"/>
    <property type="match status" value="1"/>
</dbReference>
<dbReference type="EC" id="2.4.1.255" evidence="9"/>
<dbReference type="InterPro" id="IPR020783">
    <property type="entry name" value="Ribosomal_uL11_C"/>
</dbReference>
<feature type="compositionally biased region" description="Polar residues" evidence="31">
    <location>
        <begin position="1439"/>
        <end position="1457"/>
    </location>
</feature>
<keyword evidence="19" id="KW-0256">Endoplasmic reticulum</keyword>
<evidence type="ECO:0000259" key="33">
    <source>
        <dbReference type="Pfam" id="PF00626"/>
    </source>
</evidence>
<dbReference type="InterPro" id="IPR036174">
    <property type="entry name" value="Znf_Sec23_Sec24_sf"/>
</dbReference>
<evidence type="ECO:0000256" key="21">
    <source>
        <dbReference type="ARBA" id="ARBA00022892"/>
    </source>
</evidence>
<dbReference type="SMART" id="SM00649">
    <property type="entry name" value="RL11"/>
    <property type="match status" value="1"/>
</dbReference>
<dbReference type="GO" id="GO:0000139">
    <property type="term" value="C:Golgi membrane"/>
    <property type="evidence" value="ECO:0007669"/>
    <property type="project" value="UniProtKB-SubCell"/>
</dbReference>
<evidence type="ECO:0000256" key="2">
    <source>
        <dbReference type="ARBA" id="ARBA00004255"/>
    </source>
</evidence>
<dbReference type="PROSITE" id="PS50293">
    <property type="entry name" value="TPR_REGION"/>
    <property type="match status" value="1"/>
</dbReference>
<dbReference type="InterPro" id="IPR006900">
    <property type="entry name" value="Sec23/24_helical_dom"/>
</dbReference>
<dbReference type="GO" id="GO:0006493">
    <property type="term" value="P:protein O-linked glycosylation"/>
    <property type="evidence" value="ECO:0007669"/>
    <property type="project" value="TreeGrafter"/>
</dbReference>
<keyword evidence="14" id="KW-0328">Glycosyltransferase</keyword>
<dbReference type="GO" id="GO:0097363">
    <property type="term" value="F:protein O-acetylglucosaminyltransferase activity"/>
    <property type="evidence" value="ECO:0007669"/>
    <property type="project" value="UniProtKB-EC"/>
</dbReference>
<dbReference type="SUPFAM" id="SSF48452">
    <property type="entry name" value="TPR-like"/>
    <property type="match status" value="1"/>
</dbReference>
<evidence type="ECO:0000256" key="19">
    <source>
        <dbReference type="ARBA" id="ARBA00022824"/>
    </source>
</evidence>
<evidence type="ECO:0000256" key="29">
    <source>
        <dbReference type="PROSITE-ProRule" id="PRU00339"/>
    </source>
</evidence>
<dbReference type="GO" id="GO:0006886">
    <property type="term" value="P:intracellular protein transport"/>
    <property type="evidence" value="ECO:0007669"/>
    <property type="project" value="InterPro"/>
</dbReference>
<dbReference type="CDD" id="cd00349">
    <property type="entry name" value="Ribosomal_L11"/>
    <property type="match status" value="1"/>
</dbReference>
<evidence type="ECO:0000256" key="8">
    <source>
        <dbReference type="ARBA" id="ARBA00010537"/>
    </source>
</evidence>
<evidence type="ECO:0000259" key="39">
    <source>
        <dbReference type="Pfam" id="PF13844"/>
    </source>
</evidence>
<dbReference type="GO" id="GO:0003735">
    <property type="term" value="F:structural constituent of ribosome"/>
    <property type="evidence" value="ECO:0007669"/>
    <property type="project" value="InterPro"/>
</dbReference>
<evidence type="ECO:0000256" key="22">
    <source>
        <dbReference type="ARBA" id="ARBA00022927"/>
    </source>
</evidence>
<dbReference type="SMART" id="SM00028">
    <property type="entry name" value="TPR"/>
    <property type="match status" value="5"/>
</dbReference>
<dbReference type="Pfam" id="PF04815">
    <property type="entry name" value="Sec23_helical"/>
    <property type="match status" value="1"/>
</dbReference>
<evidence type="ECO:0000256" key="17">
    <source>
        <dbReference type="ARBA" id="ARBA00022737"/>
    </source>
</evidence>
<feature type="domain" description="Large ribosomal subunit protein uL11 N-terminal" evidence="34">
    <location>
        <begin position="801"/>
        <end position="857"/>
    </location>
</feature>
<dbReference type="CDD" id="cd11287">
    <property type="entry name" value="Sec23_C"/>
    <property type="match status" value="1"/>
</dbReference>
<dbReference type="FunFam" id="3.40.50.410:FF:000008">
    <property type="entry name" value="Protein transport protein SEC23"/>
    <property type="match status" value="1"/>
</dbReference>
<comment type="subcellular location">
    <subcellularLocation>
        <location evidence="3">Cytoplasmic vesicle</location>
        <location evidence="3">COPII-coated vesicle membrane</location>
        <topology evidence="3">Peripheral membrane protein</topology>
        <orientation evidence="3">Cytoplasmic side</orientation>
    </subcellularLocation>
    <subcellularLocation>
        <location evidence="4">Endoplasmic reticulum membrane</location>
        <topology evidence="4">Peripheral membrane protein</topology>
        <orientation evidence="4">Cytoplasmic side</orientation>
    </subcellularLocation>
    <subcellularLocation>
        <location evidence="2">Golgi apparatus membrane</location>
        <topology evidence="2">Peripheral membrane protein</topology>
        <orientation evidence="2">Cytoplasmic side</orientation>
    </subcellularLocation>
</comment>
<evidence type="ECO:0000256" key="4">
    <source>
        <dbReference type="ARBA" id="ARBA00004397"/>
    </source>
</evidence>
<dbReference type="FunFam" id="3.40.20.10:FF:000006">
    <property type="entry name" value="Protein transport protein SEC23"/>
    <property type="match status" value="1"/>
</dbReference>
<dbReference type="InterPro" id="IPR000911">
    <property type="entry name" value="Ribosomal_uL11"/>
</dbReference>
<feature type="region of interest" description="Disordered" evidence="31">
    <location>
        <begin position="1254"/>
        <end position="1280"/>
    </location>
</feature>
<evidence type="ECO:0000256" key="23">
    <source>
        <dbReference type="ARBA" id="ARBA00022980"/>
    </source>
</evidence>
<dbReference type="Gene3D" id="3.40.50.11380">
    <property type="match status" value="1"/>
</dbReference>
<dbReference type="InterPro" id="IPR029006">
    <property type="entry name" value="ADF-H/Gelsolin-like_dom_sf"/>
</dbReference>
<evidence type="ECO:0000256" key="6">
    <source>
        <dbReference type="ARBA" id="ARBA00005386"/>
    </source>
</evidence>
<evidence type="ECO:0000256" key="9">
    <source>
        <dbReference type="ARBA" id="ARBA00011970"/>
    </source>
</evidence>
<dbReference type="PROSITE" id="PS00359">
    <property type="entry name" value="RIBOSOMAL_L11"/>
    <property type="match status" value="1"/>
</dbReference>
<keyword evidence="26 30" id="KW-0687">Ribonucleoprotein</keyword>
<dbReference type="Pfam" id="PF13844">
    <property type="entry name" value="Glyco_transf_41"/>
    <property type="match status" value="2"/>
</dbReference>
<keyword evidence="41" id="KW-1185">Reference proteome</keyword>
<dbReference type="InterPro" id="IPR036180">
    <property type="entry name" value="Gelsolin-like_dom_sf"/>
</dbReference>
<evidence type="ECO:0000256" key="1">
    <source>
        <dbReference type="ARBA" id="ARBA00004021"/>
    </source>
</evidence>
<dbReference type="Pfam" id="PF04811">
    <property type="entry name" value="Sec23_trunk"/>
    <property type="match status" value="1"/>
</dbReference>
<feature type="region of interest" description="Disordered" evidence="31">
    <location>
        <begin position="1433"/>
        <end position="1458"/>
    </location>
</feature>
<dbReference type="SUPFAM" id="SSF81995">
    <property type="entry name" value="beta-sandwich domain of Sec23/24"/>
    <property type="match status" value="1"/>
</dbReference>
<comment type="similarity">
    <text evidence="8 30">Belongs to the universal ribosomal protein uL11 family.</text>
</comment>
<dbReference type="Gene3D" id="1.10.10.250">
    <property type="entry name" value="Ribosomal protein L11, C-terminal domain"/>
    <property type="match status" value="1"/>
</dbReference>
<evidence type="ECO:0000256" key="26">
    <source>
        <dbReference type="ARBA" id="ARBA00023274"/>
    </source>
</evidence>
<evidence type="ECO:0000256" key="12">
    <source>
        <dbReference type="ARBA" id="ARBA00022448"/>
    </source>
</evidence>
<evidence type="ECO:0000256" key="7">
    <source>
        <dbReference type="ARBA" id="ARBA00009210"/>
    </source>
</evidence>
<feature type="domain" description="Gelsolin-like" evidence="33">
    <location>
        <begin position="639"/>
        <end position="725"/>
    </location>
</feature>
<feature type="domain" description="O-GlcNAc transferase C-terminal" evidence="39">
    <location>
        <begin position="2506"/>
        <end position="2711"/>
    </location>
</feature>
<evidence type="ECO:0000256" key="20">
    <source>
        <dbReference type="ARBA" id="ARBA00022833"/>
    </source>
</evidence>
<dbReference type="InterPro" id="IPR019734">
    <property type="entry name" value="TPR_rpt"/>
</dbReference>
<dbReference type="Gene3D" id="3.40.50.410">
    <property type="entry name" value="von Willebrand factor, type A domain"/>
    <property type="match status" value="1"/>
</dbReference>
<evidence type="ECO:0000313" key="41">
    <source>
        <dbReference type="Proteomes" id="UP000696280"/>
    </source>
</evidence>
<dbReference type="SUPFAM" id="SSF82754">
    <property type="entry name" value="C-terminal, gelsolin-like domain of Sec23/24"/>
    <property type="match status" value="1"/>
</dbReference>
<dbReference type="OrthoDB" id="421121at2759"/>
<evidence type="ECO:0000259" key="35">
    <source>
        <dbReference type="Pfam" id="PF04810"/>
    </source>
</evidence>
<evidence type="ECO:0000256" key="28">
    <source>
        <dbReference type="ARBA" id="ARBA00025471"/>
    </source>
</evidence>
<evidence type="ECO:0000256" key="14">
    <source>
        <dbReference type="ARBA" id="ARBA00022676"/>
    </source>
</evidence>
<keyword evidence="16" id="KW-0479">Metal-binding</keyword>
<dbReference type="Gene3D" id="1.25.40.10">
    <property type="entry name" value="Tetratricopeptide repeat domain"/>
    <property type="match status" value="3"/>
</dbReference>
<evidence type="ECO:0000259" key="32">
    <source>
        <dbReference type="Pfam" id="PF00298"/>
    </source>
</evidence>
<keyword evidence="24" id="KW-0333">Golgi apparatus</keyword>
<sequence>MDIEALKEQWSEVEDRDGLRLSWNVFPSSRMEASRLVVPIGALYTPLKEKPDTPILQFEPVICKQPCRSVLNPFCQVDVRARLWICPFCLSRNPLPPHYKDITAQAIPPELHPSNTTIEYRLSRPAPSPPIFLYVVDTCQEEDSLAALKESLVMSLSLLPETALVGLVTFGTMAQVHEIGYTECPKSYVFRGSKEYSAKQVQEMLGLVSPGLRPGMQQQQPGRPMPPMGPAARFLLPVSQCEFQLTKALEQLQKDPWPVATDRRNLRCTGVALSVAVGLLESSFQNAGGRIMLFAGGPATEGPGLVVGPELREPIRSHHDIDRDNIKYYKKALKFYDNLAKRTAHNGHIIDIFAGCLDQVGLLEMKGLSNSTGGHMVLTDSFTSSMFKQSFVRIFEKDGDDNLLMGFNASLEVLTTKELKVTGLIGHAVSMNKKSTSVGETECGIGNTCSWKMCGIDPNASYGIYFEIASQGGPTQHQQAPQKGMMQFLTYYQHSSGQFHLRVTTVSRNLSGPTGDPAIAQSFDQEAAAVLMSRIAVFKAEVDDGPDVLRWVDRMLIRLCSRFADYRKDDPSSFRLEKNFTLYPQFMFHLRRSQFLQVFNNSPDETAFYRHVLNHEDVSNSLIMIQPTLDSYTFDQDGSQPVLLDSTSIQPTHILLLDTFFHILIFHGETVAEWRKAGYQDQEGYENFASLLELPKEDARDLITDRFPLPRFIVCDAGGSQARFLLSKLNPSTTHTTGAYGGVGAQTAQTIFTDDVSLQTFMDHLMNFWIEVQNLCQKINTKFRQITTMPPKLDPTEIKVIHLRATGGEVGASSALAPKIGPLGLSPKKVGEDIAKATGDWKGLRVTVKLTIQNRQAAVSVVPSASSLVIKALKEPPRDRKKEKNIKHTKSIPLDEIIEIARTMRFKSLAKELKGTVKEILGTAFSVGCQVDGRSPKDVSDDIESGEIESRLPQIFAWLNADTSSSSRRAVQAMPLFPPPPSECSIVNCLTLMIVRIPHNYFLSEGTRTPLERMWLCQPDSPAYKRHARSSNLEPEPASSRTSILAPSSLHALESPFTARTHTISARKQNLGRPTWAAAHHGRDDQKINFSSPLAPPRHLSQHQQFGSPSFAVPPFEPLHNPRRHDQSASLPRPLPFRSARSFASSAATPSPRAYPLYDTRRAGLARESSNGGAFRSPYNDPSEHMLRRKTPNGTLAAGYDGTPVQWSSKPPALKHVVLPLSEGSASRTNNYSLAASHDSSSWQRPEASGWAYQQTPQYGGMNSGIGDSRGGGATEKWSQLSPLPSISLNSWENMDMQQTPTYYPLNSSQVPTVLQPSFQPSPGPTASNDGGLYGPYWPDGRYVPYRPAAFRGPGGHHVNQDLYNNHELQSQSLSPLEFFPPLRPPPISLKTEPVHPVGNSLFNSPYPDASIHGQDQRYSTPTQLNPIRFEGSLYPLNSEGSRTPTAESTSTANNNHRFPEKTLSWAHTIYVDLLAFIQRSKKESRSANPSHGSKPYGKTSYYPKPPRQPASYLGNSQWAGMNGDTNDANNIRRPSQISRPAPRQFVNREYNSWPGDSSGQIPQIASASQELGPHASSFQSLHHLSGSPISRAKEALDLLTSLCEQSGWYWIDGMLLGGCLAYGLEQYHDALDWYSKIIALDSKHVEAMSNLAATLLCLNRREEAERHWLQSVRLRPSYFEAVEHLIGLLCGNNRGEEAVVIIDFVEHALRLPKPEESHDHTSETSSNADRESCASMGTSSENIALDYDRDSENIYQMPRVREIEDVSLEPGFGSSGFAVPGSENGRILALVHAKGNMLYALGKINAASKAFEDAVLISAGRSFHGIPGLIGQIVSTLSQDERVGMPGEFRQRPVPDRQAPLLLPPPKALQTARLVFAKNGELPGLRYVPEGLARKAAISITSNSLLSLAKIFQDAMSNSSLSQRISRMPSGVGDILALYYLSLSLQPSPSTANNVGILLASVQHPSAYRSAIQRDQAAMPVLQGMGAVPIVPGSGIALALAYYHYGLSLDNHHAHIYTNLGSLLKDIGKLDAAISMYEKAVECDSSFDIALANLANAVKDQGRTSDAITFYRRAVAASPDFAEAVCGLANALNSVCDWAGRGGVILDNGRQDRWHIDEKGMFIEARMNGNGGGWMKSVVDIVTKQLKEGSAWGRGTLQEQTLHQLLGQLEIADTGGRWVAEKKSNIQIVLGRWAGHRWEGSRIVRLIERSIKRAMHRWYQDKYVQNKQLPSSFYPRPQLPGSLSVPTAPTVLPFHTFTCPLSAKDIRMISQRNALRISCSTLRAPWMPPSVYPPPSPPAPHLNIGYVSSDFNNHPLAHLMQSVFGFHDPSRARAFCYATTASDNSVHRQQIEREAPVFHDASTWPADRLVNQIVNDEIHILVNLNGYTRGARNEVFAARPAPIQMSFMGFAGTLGAEWCDYLLADEVAIPPSTLRPWRRNLDLEDQVLDQQSHEDEDWVYSENIIFCRDTFFCCDHAQSEPSGRRLTWEEEQSKRWQMRKEIFPDISDETIILGNFNQLYKIEPTTFRTWLRILDKVPNAILWLLRFPDLGESNLRRTAKDWAGESVAKRIRFTDVAPKHLHISRARVCDLFLDTPECNAHTTAADVLWSSTPILTLPRYQYKMCSRMAASILKGALPRGEAGGQAAKELIAKDDDQYEDFATNLALSMSFRRLPSGQMEGYGRLAELRRLLFDSRWTCALFDTRRWVRDLESAYSEAWRRWVANEGGDIYL</sequence>
<feature type="domain" description="Zinc finger Sec23/Sec24-type" evidence="35">
    <location>
        <begin position="60"/>
        <end position="99"/>
    </location>
</feature>
<dbReference type="Pfam" id="PF00626">
    <property type="entry name" value="Gelsolin"/>
    <property type="match status" value="1"/>
</dbReference>
<evidence type="ECO:0000256" key="31">
    <source>
        <dbReference type="SAM" id="MobiDB-lite"/>
    </source>
</evidence>
<dbReference type="Proteomes" id="UP000696280">
    <property type="component" value="Unassembled WGS sequence"/>
</dbReference>
<feature type="domain" description="Sec23/Sec24 trunk" evidence="36">
    <location>
        <begin position="127"/>
        <end position="395"/>
    </location>
</feature>
<evidence type="ECO:0000256" key="25">
    <source>
        <dbReference type="ARBA" id="ARBA00023136"/>
    </source>
</evidence>
<evidence type="ECO:0000256" key="16">
    <source>
        <dbReference type="ARBA" id="ARBA00022723"/>
    </source>
</evidence>
<dbReference type="InterPro" id="IPR006896">
    <property type="entry name" value="Sec23/24_trunk_dom"/>
</dbReference>
<dbReference type="EMBL" id="CAJVRL010000089">
    <property type="protein sequence ID" value="CAG8959162.1"/>
    <property type="molecule type" value="Genomic_DNA"/>
</dbReference>
<dbReference type="InterPro" id="IPR036796">
    <property type="entry name" value="Ribosomal_uL11_N_sf"/>
</dbReference>
<evidence type="ECO:0000259" key="34">
    <source>
        <dbReference type="Pfam" id="PF03946"/>
    </source>
</evidence>
<evidence type="ECO:0000256" key="10">
    <source>
        <dbReference type="ARBA" id="ARBA00013451"/>
    </source>
</evidence>
<feature type="domain" description="Large ribosomal subunit protein uL11 C-terminal" evidence="32">
    <location>
        <begin position="862"/>
        <end position="931"/>
    </location>
</feature>
<dbReference type="GO" id="GO:1990904">
    <property type="term" value="C:ribonucleoprotein complex"/>
    <property type="evidence" value="ECO:0007669"/>
    <property type="project" value="UniProtKB-KW"/>
</dbReference>
<comment type="caution">
    <text evidence="40">The sequence shown here is derived from an EMBL/GenBank/DDBJ whole genome shotgun (WGS) entry which is preliminary data.</text>
</comment>
<dbReference type="PANTHER" id="PTHR44998:SF1">
    <property type="entry name" value="UDP-N-ACETYLGLUCOSAMINE--PEPTIDE N-ACETYLGLUCOSAMINYLTRANSFERASE 110 KDA SUBUNIT"/>
    <property type="match status" value="1"/>
</dbReference>
<feature type="compositionally biased region" description="Polar residues" evidence="31">
    <location>
        <begin position="1514"/>
        <end position="1539"/>
    </location>
</feature>
<feature type="compositionally biased region" description="Gly residues" evidence="31">
    <location>
        <begin position="1262"/>
        <end position="1274"/>
    </location>
</feature>
<dbReference type="SUPFAM" id="SSF46906">
    <property type="entry name" value="Ribosomal protein L11, C-terminal domain"/>
    <property type="match status" value="1"/>
</dbReference>
<dbReference type="InterPro" id="IPR012990">
    <property type="entry name" value="Beta-sandwich_Sec23_24"/>
</dbReference>
<dbReference type="InterPro" id="IPR006895">
    <property type="entry name" value="Znf_Sec23_Sec24"/>
</dbReference>
<dbReference type="InterPro" id="IPR036465">
    <property type="entry name" value="vWFA_dom_sf"/>
</dbReference>
<dbReference type="Pfam" id="PF13181">
    <property type="entry name" value="TPR_8"/>
    <property type="match status" value="1"/>
</dbReference>
<dbReference type="Gene3D" id="3.30.1550.10">
    <property type="entry name" value="Ribosomal protein L11/L12, N-terminal domain"/>
    <property type="match status" value="1"/>
</dbReference>
<comment type="pathway">
    <text evidence="5">Protein modification; protein glycosylation.</text>
</comment>
<dbReference type="Pfam" id="PF04810">
    <property type="entry name" value="zf-Sec23_Sec24"/>
    <property type="match status" value="1"/>
</dbReference>
<dbReference type="InterPro" id="IPR037550">
    <property type="entry name" value="Sec23_C"/>
</dbReference>
<dbReference type="InterPro" id="IPR020784">
    <property type="entry name" value="Ribosomal_uL11_N"/>
</dbReference>
<dbReference type="Pfam" id="PF13374">
    <property type="entry name" value="TPR_10"/>
    <property type="match status" value="1"/>
</dbReference>
<dbReference type="SUPFAM" id="SSF54747">
    <property type="entry name" value="Ribosomal L11/L12e N-terminal domain"/>
    <property type="match status" value="1"/>
</dbReference>
<dbReference type="Gene3D" id="1.20.120.730">
    <property type="entry name" value="Sec23/Sec24 helical domain"/>
    <property type="match status" value="1"/>
</dbReference>
<dbReference type="SUPFAM" id="SSF82919">
    <property type="entry name" value="Zn-finger domain of Sec23/24"/>
    <property type="match status" value="1"/>
</dbReference>
<dbReference type="Gene3D" id="3.40.20.10">
    <property type="entry name" value="Severin"/>
    <property type="match status" value="1"/>
</dbReference>
<dbReference type="FunFam" id="1.20.120.730:FF:000001">
    <property type="entry name" value="Protein transport protein SEC23"/>
    <property type="match status" value="1"/>
</dbReference>
<dbReference type="PROSITE" id="PS50005">
    <property type="entry name" value="TPR"/>
    <property type="match status" value="2"/>
</dbReference>
<dbReference type="FunFam" id="3.30.1550.10:FF:000002">
    <property type="entry name" value="60S ribosomal protein L12"/>
    <property type="match status" value="1"/>
</dbReference>
<keyword evidence="27" id="KW-0968">Cytoplasmic vesicle</keyword>
<keyword evidence="21" id="KW-0931">ER-Golgi transport</keyword>
<keyword evidence="25" id="KW-0472">Membrane</keyword>
<dbReference type="PANTHER" id="PTHR44998">
    <property type="match status" value="1"/>
</dbReference>
<dbReference type="InterPro" id="IPR011990">
    <property type="entry name" value="TPR-like_helical_dom_sf"/>
</dbReference>
<protein>
    <recommendedName>
        <fullName evidence="11">Protein transport protein SEC23</fullName>
        <ecNumber evidence="9">2.4.1.255</ecNumber>
    </recommendedName>
    <alternativeName>
        <fullName evidence="10">Protein transport protein sec23</fullName>
    </alternativeName>
</protein>
<dbReference type="SUPFAM" id="SSF53300">
    <property type="entry name" value="vWA-like"/>
    <property type="match status" value="1"/>
</dbReference>
<dbReference type="GO" id="GO:0030127">
    <property type="term" value="C:COPII vesicle coat"/>
    <property type="evidence" value="ECO:0007669"/>
    <property type="project" value="InterPro"/>
</dbReference>
<keyword evidence="13" id="KW-0963">Cytoplasm</keyword>
<accession>A0A9N9L7Y0</accession>
<dbReference type="Gene3D" id="2.30.30.380">
    <property type="entry name" value="Zn-finger domain of Sec23/24"/>
    <property type="match status" value="1"/>
</dbReference>
<feature type="region of interest" description="Disordered" evidence="31">
    <location>
        <begin position="1068"/>
        <end position="1136"/>
    </location>
</feature>
<dbReference type="CDD" id="cd01478">
    <property type="entry name" value="Sec23-like"/>
    <property type="match status" value="1"/>
</dbReference>
<comment type="similarity">
    <text evidence="7">Belongs to the SEC23/SEC24 family. SEC23 subfamily.</text>
</comment>
<dbReference type="Pfam" id="PF08033">
    <property type="entry name" value="Sec23_BS"/>
    <property type="match status" value="1"/>
</dbReference>
<dbReference type="InterPro" id="IPR029489">
    <property type="entry name" value="OGT/SEC/SPY_C"/>
</dbReference>
<dbReference type="Gene3D" id="2.60.40.1670">
    <property type="entry name" value="beta-sandwich domain of Sec23/24"/>
    <property type="match status" value="1"/>
</dbReference>
<dbReference type="FunFam" id="3.40.50.2000:FF:000110">
    <property type="entry name" value="UDP-N-acetylglucosaminyltransferase protein"/>
    <property type="match status" value="1"/>
</dbReference>
<evidence type="ECO:0000256" key="3">
    <source>
        <dbReference type="ARBA" id="ARBA00004299"/>
    </source>
</evidence>
<dbReference type="InterPro" id="IPR036175">
    <property type="entry name" value="Sec23/24_helical_dom_sf"/>
</dbReference>
<feature type="region of interest" description="Disordered" evidence="31">
    <location>
        <begin position="1714"/>
        <end position="1736"/>
    </location>
</feature>
<evidence type="ECO:0000313" key="40">
    <source>
        <dbReference type="EMBL" id="CAG8959162.1"/>
    </source>
</evidence>
<keyword evidence="23 30" id="KW-0689">Ribosomal protein</keyword>
<comment type="function">
    <text evidence="28">Component of the coat protein complex II (COPII) which promotes the formation of transport vesicles from the endoplasmic reticulum (ER). The coat has two main functions, the physical deformation of the endoplasmic reticulum membrane into vesicles and the selection of cargo molecules.</text>
</comment>
<feature type="domain" description="Sec23/Sec24 beta-sandwich" evidence="38">
    <location>
        <begin position="406"/>
        <end position="510"/>
    </location>
</feature>
<organism evidence="40 41">
    <name type="scientific">Hymenoscyphus fraxineus</name>
    <dbReference type="NCBI Taxonomy" id="746836"/>
    <lineage>
        <taxon>Eukaryota</taxon>
        <taxon>Fungi</taxon>
        <taxon>Dikarya</taxon>
        <taxon>Ascomycota</taxon>
        <taxon>Pezizomycotina</taxon>
        <taxon>Leotiomycetes</taxon>
        <taxon>Helotiales</taxon>
        <taxon>Helotiaceae</taxon>
        <taxon>Hymenoscyphus</taxon>
    </lineage>
</organism>
<dbReference type="GO" id="GO:0005789">
    <property type="term" value="C:endoplasmic reticulum membrane"/>
    <property type="evidence" value="ECO:0007669"/>
    <property type="project" value="UniProtKB-SubCell"/>
</dbReference>